<keyword evidence="15 18" id="KW-0325">Glycoprotein</keyword>
<protein>
    <recommendedName>
        <fullName evidence="18">Non-structural glycoprotein 4</fullName>
        <shortName evidence="18">NSP4</shortName>
    </recommendedName>
    <alternativeName>
        <fullName evidence="18">NCVP5</fullName>
    </alternativeName>
    <alternativeName>
        <fullName evidence="18">NS28</fullName>
    </alternativeName>
</protein>
<keyword evidence="17 18" id="KW-0407">Ion channel</keyword>
<feature type="topological domain" description="Cytoplasmic" evidence="18">
    <location>
        <begin position="75"/>
        <end position="219"/>
    </location>
</feature>
<sequence>MAESSNMQDLFVQATYEEILKLAGSVNHEQIRETISSSSPQKILTGVMLTLGALLTTLIVKKKGTKFLTTKMQSNIVYLAEMLVWKANQIVKTICDEVLHQRKVIEKLQCLDKMCLEIEKLRYDIEHFQGMDVTKELIQMCERKMIDIDSKVKEVEKSCDRRIRDYDWKIATLTAHPTQQFPAHIDIINQHIEDDAENQIIQQHMNKQARVKLNSRNRL</sequence>
<dbReference type="HAMAP" id="MF_04091">
    <property type="entry name" value="ROTA_NSP4"/>
    <property type="match status" value="1"/>
</dbReference>
<comment type="similarity">
    <text evidence="18">Belongs to the rotavirus NSP4 family.</text>
</comment>
<comment type="PTM">
    <text evidence="18">The N-glycosyl content is primarily Man(9)GlcNAc, with a small amount of Man(8)GlcNAc.</text>
</comment>
<evidence type="ECO:0000256" key="7">
    <source>
        <dbReference type="ARBA" id="ARBA00022870"/>
    </source>
</evidence>
<keyword evidence="1 18" id="KW-0813">Transport</keyword>
<gene>
    <name evidence="20" type="primary">NSP4</name>
    <name evidence="20" type="ORF">NC78_46697gpNSP4</name>
</gene>
<evidence type="ECO:0000256" key="14">
    <source>
        <dbReference type="ARBA" id="ARBA00023136"/>
    </source>
</evidence>
<keyword evidence="8 18" id="KW-0735">Signal-anchor</keyword>
<dbReference type="GO" id="GO:0044169">
    <property type="term" value="C:host cell rough endoplasmic reticulum membrane"/>
    <property type="evidence" value="ECO:0007669"/>
    <property type="project" value="UniProtKB-SubCell"/>
</dbReference>
<name>A0A0D5Z7S1_9REOV</name>
<dbReference type="GO" id="GO:0016032">
    <property type="term" value="P:viral process"/>
    <property type="evidence" value="ECO:0007669"/>
    <property type="project" value="UniProtKB-UniRule"/>
</dbReference>
<evidence type="ECO:0000256" key="12">
    <source>
        <dbReference type="ARBA" id="ARBA00023050"/>
    </source>
</evidence>
<dbReference type="GO" id="GO:0005576">
    <property type="term" value="C:extracellular region"/>
    <property type="evidence" value="ECO:0007669"/>
    <property type="project" value="UniProtKB-SubCell"/>
</dbReference>
<comment type="function">
    <text evidence="18">Plays an essential role in the virus replication cycle by acting as a viroporin. Creates a pore in the host endoplasmic reticulum and as a consequence releases Ca(2+) in the cytoplasm of infected cell. In turn, high levels of cytoplasmic calcium trigger membrane trafficking and transport of viral ER-associated proteins to viroplasms, sites of viral genome replication and immature particle assembly.</text>
</comment>
<dbReference type="InterPro" id="IPR002107">
    <property type="entry name" value="Rotavirus_NSP4"/>
</dbReference>
<dbReference type="GO" id="GO:0039520">
    <property type="term" value="P:symbiont-mediated activation of host autophagy"/>
    <property type="evidence" value="ECO:0007669"/>
    <property type="project" value="UniProtKB-KW"/>
</dbReference>
<accession>A0A0D5Z7S1</accession>
<evidence type="ECO:0000256" key="4">
    <source>
        <dbReference type="ARBA" id="ARBA00022656"/>
    </source>
</evidence>
<dbReference type="GO" id="GO:0044155">
    <property type="term" value="C:host caveola"/>
    <property type="evidence" value="ECO:0007669"/>
    <property type="project" value="UniProtKB-SubCell"/>
</dbReference>
<evidence type="ECO:0000256" key="16">
    <source>
        <dbReference type="ARBA" id="ARBA00023184"/>
    </source>
</evidence>
<evidence type="ECO:0000256" key="1">
    <source>
        <dbReference type="ARBA" id="ARBA00022448"/>
    </source>
</evidence>
<dbReference type="GO" id="GO:0015267">
    <property type="term" value="F:channel activity"/>
    <property type="evidence" value="ECO:0007669"/>
    <property type="project" value="UniProtKB-KW"/>
</dbReference>
<dbReference type="GO" id="GO:0034220">
    <property type="term" value="P:monoatomic ion transmembrane transport"/>
    <property type="evidence" value="ECO:0007669"/>
    <property type="project" value="UniProtKB-KW"/>
</dbReference>
<evidence type="ECO:0000256" key="13">
    <source>
        <dbReference type="ARBA" id="ARBA00023065"/>
    </source>
</evidence>
<evidence type="ECO:0000256" key="5">
    <source>
        <dbReference type="ARBA" id="ARBA00022692"/>
    </source>
</evidence>
<evidence type="ECO:0000256" key="18">
    <source>
        <dbReference type="HAMAP-Rule" id="MF_04091"/>
    </source>
</evidence>
<comment type="subunit">
    <text evidence="18">Homotetramer. Interacts with the immature particle in the viroplasm. Interacts with host CAV1, early and late in infection. Interacts with host integrin ITGA1/ITGB1 heterodimer. Interacts with host integrin ITGA2/ITGB1 heterodimer. Interaction with microtubules blocks trafficking to the Golgi apparatus.</text>
</comment>
<dbReference type="GlyCosmos" id="A0A0D5Z7S1">
    <property type="glycosylation" value="1 site, No reported glycans"/>
</dbReference>
<evidence type="ECO:0000256" key="6">
    <source>
        <dbReference type="ARBA" id="ARBA00022861"/>
    </source>
</evidence>
<dbReference type="GO" id="GO:0090729">
    <property type="term" value="F:toxin activity"/>
    <property type="evidence" value="ECO:0007669"/>
    <property type="project" value="UniProtKB-UniRule"/>
</dbReference>
<comment type="subcellular location">
    <subcellularLocation>
        <location evidence="18">Host rough endoplasmic reticulum membrane</location>
        <topology evidence="18">Single-pass type III membrane protein</topology>
    </subcellularLocation>
    <subcellularLocation>
        <location evidence="18">Host membrane</location>
        <location evidence="18">Host caveola</location>
        <topology evidence="18">Single-pass type III membrane protein</topology>
    </subcellularLocation>
    <subcellularLocation>
        <location evidence="18">Secreted</location>
    </subcellularLocation>
    <text evidence="18">NSP4 localizes also in vesicular structures which contain autophagosomal markers and associate with viroplasms in virus-infected cells. Additionally, a soluble form of glycosylated NSP4 is secreted despite retention of its transmembrane domain.</text>
</comment>
<proteinExistence type="inferred from homology"/>
<organism evidence="20 21">
    <name type="scientific">Rotavirus B</name>
    <dbReference type="NCBI Taxonomy" id="28876"/>
    <lineage>
        <taxon>Viruses</taxon>
        <taxon>Riboviria</taxon>
        <taxon>Orthornavirae</taxon>
        <taxon>Duplornaviricota</taxon>
        <taxon>Resentoviricetes</taxon>
        <taxon>Reovirales</taxon>
        <taxon>Sedoreoviridae</taxon>
        <taxon>Rotavirus</taxon>
        <taxon>Rotavirus betagastroenteritidis</taxon>
    </lineage>
</organism>
<keyword evidence="9 18" id="KW-1133">Transmembrane helix</keyword>
<keyword evidence="14 18" id="KW-0472">Membrane</keyword>
<keyword evidence="13 18" id="KW-0406">Ion transport</keyword>
<evidence type="ECO:0000256" key="17">
    <source>
        <dbReference type="ARBA" id="ARBA00023303"/>
    </source>
</evidence>
<reference evidence="20 21" key="1">
    <citation type="submission" date="2015-02" db="EMBL/GenBank/DDBJ databases">
        <authorList>
            <person name="Das S.R."/>
            <person name="Halpin R.A."/>
            <person name="Stucker K.M."/>
            <person name="Akopov A."/>
            <person name="Fedorova N."/>
            <person name="Puri V."/>
            <person name="Stockwell T."/>
            <person name="Amedeo P."/>
            <person name="Katzel D."/>
            <person name="Schobel S."/>
            <person name="Shrivastava S."/>
            <person name="Nyaga M.M."/>
            <person name="Magagula N.B."/>
            <person name="Peenze I."/>
            <person name="Seheri M.L."/>
            <person name="Mwenda J."/>
            <person name="Wentworth D.E."/>
            <person name="Mphahlele J."/>
        </authorList>
    </citation>
    <scope>NUCLEOTIDE SEQUENCE [LARGE SCALE GENOMIC DNA]</scope>
    <source>
        <strain evidence="20 21">RVB/Human-wt/SEN/MRC-DPRU4680/2010/GXP[X]</strain>
    </source>
</reference>
<keyword evidence="6 18" id="KW-0260">Enterotoxin</keyword>
<evidence type="ECO:0000256" key="8">
    <source>
        <dbReference type="ARBA" id="ARBA00022968"/>
    </source>
</evidence>
<keyword evidence="12 18" id="KW-1072">Activation of host autophagy by virus</keyword>
<comment type="function">
    <text evidence="18">The secreted form acts as an enterotoxin that causes phospholipase C-dependent elevation of the intracellular calcium concentration in host intestinal mucosa cells. Increased concentration of intracellular calcium disrupts the cytoskeleton and the tight junctions, raising the paracellular permeability. Potentiates chloride ion secretion through a calcium ion-dependent signaling pathway, inducing age-dependent diarrhea. To perform this enterotoxigenic role in vivo, NSP4 is released from infected enterocytes in a soluble form capable of diffusing within the intestinal lumen and interacting with host plasma membrane receptors on neighboring epithelial cells such as integrins ITGA1/ITGB1 and ITGA2/ITGB1.</text>
</comment>
<evidence type="ECO:0000256" key="9">
    <source>
        <dbReference type="ARBA" id="ARBA00022989"/>
    </source>
</evidence>
<dbReference type="EMBL" id="KP753132">
    <property type="protein sequence ID" value="AKA40845.1"/>
    <property type="molecule type" value="Genomic_RNA"/>
</dbReference>
<keyword evidence="7 18" id="KW-1043">Host membrane</keyword>
<evidence type="ECO:0000256" key="11">
    <source>
        <dbReference type="ARBA" id="ARBA00023039"/>
    </source>
</evidence>
<evidence type="ECO:0000256" key="3">
    <source>
        <dbReference type="ARBA" id="ARBA00022581"/>
    </source>
</evidence>
<feature type="transmembrane region" description="Helical" evidence="19">
    <location>
        <begin position="43"/>
        <end position="60"/>
    </location>
</feature>
<evidence type="ECO:0000256" key="19">
    <source>
        <dbReference type="SAM" id="Phobius"/>
    </source>
</evidence>
<evidence type="ECO:0000313" key="20">
    <source>
        <dbReference type="EMBL" id="AKA40845.1"/>
    </source>
</evidence>
<evidence type="ECO:0000256" key="10">
    <source>
        <dbReference type="ARBA" id="ARBA00023026"/>
    </source>
</evidence>
<dbReference type="GO" id="GO:0016020">
    <property type="term" value="C:membrane"/>
    <property type="evidence" value="ECO:0007669"/>
    <property type="project" value="UniProtKB-UniRule"/>
</dbReference>
<keyword evidence="10 18" id="KW-0843">Virulence</keyword>
<keyword evidence="4 18" id="KW-0800">Toxin</keyword>
<evidence type="ECO:0000256" key="2">
    <source>
        <dbReference type="ARBA" id="ARBA00022525"/>
    </source>
</evidence>
<keyword evidence="2 18" id="KW-0964">Secreted</keyword>
<keyword evidence="11 18" id="KW-1182">Viral ion channel</keyword>
<evidence type="ECO:0000256" key="15">
    <source>
        <dbReference type="ARBA" id="ARBA00023180"/>
    </source>
</evidence>
<evidence type="ECO:0000313" key="21">
    <source>
        <dbReference type="Proteomes" id="UP000246455"/>
    </source>
</evidence>
<keyword evidence="5 18" id="KW-0812">Transmembrane</keyword>
<comment type="caution">
    <text evidence="18">Lacks conserved residue(s) required for the propagation of feature annotation.</text>
</comment>
<keyword evidence="16 18" id="KW-1038">Host endoplasmic reticulum</keyword>
<feature type="topological domain" description="Lumenal" evidence="18">
    <location>
        <begin position="1"/>
        <end position="47"/>
    </location>
</feature>
<feature type="glycosylation site" description="N-linked (GlcNAc...) asparagine; by host" evidence="18">
    <location>
        <position position="27"/>
    </location>
</feature>
<keyword evidence="3 18" id="KW-0945">Host-virus interaction</keyword>
<dbReference type="Proteomes" id="UP000246455">
    <property type="component" value="Genome"/>
</dbReference>